<evidence type="ECO:0008006" key="3">
    <source>
        <dbReference type="Google" id="ProtNLM"/>
    </source>
</evidence>
<sequence>MVRILGAVDAYTRECLALEADTSQGSARVTRVLESLIAERCRPEKYARTTY</sequence>
<accession>A0A7W8E675</accession>
<evidence type="ECO:0000313" key="2">
    <source>
        <dbReference type="Proteomes" id="UP000540989"/>
    </source>
</evidence>
<keyword evidence="2" id="KW-1185">Reference proteome</keyword>
<protein>
    <recommendedName>
        <fullName evidence="3">Transposase</fullName>
    </recommendedName>
</protein>
<comment type="caution">
    <text evidence="1">The sequence shown here is derived from an EMBL/GenBank/DDBJ whole genome shotgun (WGS) entry which is preliminary data.</text>
</comment>
<reference evidence="1 2" key="1">
    <citation type="submission" date="2020-08" db="EMBL/GenBank/DDBJ databases">
        <title>Genomic Encyclopedia of Type Strains, Phase IV (KMG-V): Genome sequencing to study the core and pangenomes of soil and plant-associated prokaryotes.</title>
        <authorList>
            <person name="Whitman W."/>
        </authorList>
    </citation>
    <scope>NUCLEOTIDE SEQUENCE [LARGE SCALE GENOMIC DNA]</scope>
    <source>
        <strain evidence="1 2">M8UP14</strain>
    </source>
</reference>
<dbReference type="AlphaFoldDB" id="A0A7W8E675"/>
<dbReference type="RefSeq" id="WP_184222673.1">
    <property type="nucleotide sequence ID" value="NZ_JACHIP010000013.1"/>
</dbReference>
<dbReference type="EMBL" id="JACHIP010000013">
    <property type="protein sequence ID" value="MBB5060392.1"/>
    <property type="molecule type" value="Genomic_DNA"/>
</dbReference>
<gene>
    <name evidence="1" type="ORF">HDF16_005128</name>
</gene>
<organism evidence="1 2">
    <name type="scientific">Granulicella aggregans</name>
    <dbReference type="NCBI Taxonomy" id="474949"/>
    <lineage>
        <taxon>Bacteria</taxon>
        <taxon>Pseudomonadati</taxon>
        <taxon>Acidobacteriota</taxon>
        <taxon>Terriglobia</taxon>
        <taxon>Terriglobales</taxon>
        <taxon>Acidobacteriaceae</taxon>
        <taxon>Granulicella</taxon>
    </lineage>
</organism>
<evidence type="ECO:0000313" key="1">
    <source>
        <dbReference type="EMBL" id="MBB5060392.1"/>
    </source>
</evidence>
<proteinExistence type="predicted"/>
<dbReference type="Proteomes" id="UP000540989">
    <property type="component" value="Unassembled WGS sequence"/>
</dbReference>
<name>A0A7W8E675_9BACT</name>